<organism evidence="3 4">
    <name type="scientific">Gilliamella apicola</name>
    <dbReference type="NCBI Taxonomy" id="1196095"/>
    <lineage>
        <taxon>Bacteria</taxon>
        <taxon>Pseudomonadati</taxon>
        <taxon>Pseudomonadota</taxon>
        <taxon>Gammaproteobacteria</taxon>
        <taxon>Orbales</taxon>
        <taxon>Orbaceae</taxon>
        <taxon>Gilliamella</taxon>
    </lineage>
</organism>
<dbReference type="EMBL" id="VMHM01000009">
    <property type="protein sequence ID" value="TSJ98680.1"/>
    <property type="molecule type" value="Genomic_DNA"/>
</dbReference>
<evidence type="ECO:0000256" key="2">
    <source>
        <dbReference type="SAM" id="SignalP"/>
    </source>
</evidence>
<accession>A0A556SC18</accession>
<evidence type="ECO:0000313" key="3">
    <source>
        <dbReference type="EMBL" id="TSJ98680.1"/>
    </source>
</evidence>
<keyword evidence="1" id="KW-1133">Transmembrane helix</keyword>
<evidence type="ECO:0000313" key="4">
    <source>
        <dbReference type="Proteomes" id="UP000319483"/>
    </source>
</evidence>
<reference evidence="3 4" key="1">
    <citation type="submission" date="2019-07" db="EMBL/GenBank/DDBJ databases">
        <title>Gilliamella genomes.</title>
        <authorList>
            <person name="Zheng H."/>
        </authorList>
    </citation>
    <scope>NUCLEOTIDE SEQUENCE [LARGE SCALE GENOMIC DNA]</scope>
    <source>
        <strain evidence="3 4">W8127</strain>
    </source>
</reference>
<feature type="transmembrane region" description="Helical" evidence="1">
    <location>
        <begin position="436"/>
        <end position="457"/>
    </location>
</feature>
<sequence>MKKILFSSLLLISGLCQATDQTNQYAYGAIIEISDNTSMYNRIDLTSEVYTQTLSNTLDDVRVFNHKGQLVPFALVNVYQQYDENDTFPVTVYSLDNTQQSYKKEEQQNKPPIDQYSININNKNVQIYLDNTSKQEEYSATYLLQIPNEIKLEQPFSRLSIDFDTSKNLNWQATANLLYSNDLKKWQTAINDIPIMSLTDNNNNQSLKVNTIDLPSGINFKSNYWILRLKSDKKIVPSIKGVEFTSRKQMPTKALYPINFDLISANEQEAIYQLPTSLPIKELSIKLKNERTVLPASIYYKISDNDKTWHKLDDYIFRRINDDKGQSIKIDNSVLNIKQLKIKAINASLNDAPLVTAYRYRMSVIFNSANNGPFILAWGSANAQPASLSEKALLNDSISPQNVPEAYLGDNVKLGNKKVLSKTENVSTKSPILLKLLIWGVLIAGSIFLMFLALKLLKEMKKVE</sequence>
<gene>
    <name evidence="3" type="ORF">FPQ15_07425</name>
</gene>
<keyword evidence="2" id="KW-0732">Signal</keyword>
<name>A0A556SC18_9GAMM</name>
<dbReference type="Proteomes" id="UP000319483">
    <property type="component" value="Unassembled WGS sequence"/>
</dbReference>
<dbReference type="Pfam" id="PF13163">
    <property type="entry name" value="DUF3999"/>
    <property type="match status" value="1"/>
</dbReference>
<dbReference type="InterPro" id="IPR025060">
    <property type="entry name" value="DUF3999"/>
</dbReference>
<dbReference type="AlphaFoldDB" id="A0A556SC18"/>
<keyword evidence="1" id="KW-0472">Membrane</keyword>
<dbReference type="RefSeq" id="WP_144091968.1">
    <property type="nucleotide sequence ID" value="NZ_VMHM01000009.1"/>
</dbReference>
<proteinExistence type="predicted"/>
<comment type="caution">
    <text evidence="3">The sequence shown here is derived from an EMBL/GenBank/DDBJ whole genome shotgun (WGS) entry which is preliminary data.</text>
</comment>
<protein>
    <submittedName>
        <fullName evidence="3">DUF3999 domain-containing protein</fullName>
    </submittedName>
</protein>
<feature type="signal peptide" evidence="2">
    <location>
        <begin position="1"/>
        <end position="18"/>
    </location>
</feature>
<keyword evidence="1" id="KW-0812">Transmembrane</keyword>
<evidence type="ECO:0000256" key="1">
    <source>
        <dbReference type="SAM" id="Phobius"/>
    </source>
</evidence>
<feature type="chain" id="PRO_5021930682" evidence="2">
    <location>
        <begin position="19"/>
        <end position="464"/>
    </location>
</feature>